<keyword evidence="2 3" id="KW-0560">Oxidoreductase</keyword>
<reference evidence="3 4" key="1">
    <citation type="submission" date="2022-03" db="EMBL/GenBank/DDBJ databases">
        <title>Genome data of Colletotrichum spp.</title>
        <authorList>
            <person name="Utami Y.D."/>
            <person name="Hiruma K."/>
        </authorList>
    </citation>
    <scope>NUCLEOTIDE SEQUENCE [LARGE SCALE GENOMIC DNA]</scope>
    <source>
        <strain evidence="3 4">MAFF 239500</strain>
    </source>
</reference>
<dbReference type="SUPFAM" id="SSF51905">
    <property type="entry name" value="FAD/NAD(P)-binding domain"/>
    <property type="match status" value="1"/>
</dbReference>
<comment type="cofactor">
    <cofactor evidence="1">
        <name>FAD</name>
        <dbReference type="ChEBI" id="CHEBI:57692"/>
    </cofactor>
</comment>
<dbReference type="PANTHER" id="PTHR43872:SF1">
    <property type="entry name" value="MONOOXYGENASE, PUTATIVE (AFU_ORTHOLOGUE AFUA_8G02570)-RELATED"/>
    <property type="match status" value="1"/>
</dbReference>
<comment type="caution">
    <text evidence="3">The sequence shown here is derived from an EMBL/GenBank/DDBJ whole genome shotgun (WGS) entry which is preliminary data.</text>
</comment>
<dbReference type="Gene3D" id="3.50.50.60">
    <property type="entry name" value="FAD/NAD(P)-binding domain"/>
    <property type="match status" value="1"/>
</dbReference>
<evidence type="ECO:0000313" key="3">
    <source>
        <dbReference type="EMBL" id="GKT51172.1"/>
    </source>
</evidence>
<protein>
    <submittedName>
        <fullName evidence="3">FAD-containing monooxygenase EthA</fullName>
    </submittedName>
</protein>
<proteinExistence type="predicted"/>
<keyword evidence="2 3" id="KW-0503">Monooxygenase</keyword>
<dbReference type="AlphaFoldDB" id="A0AA37PFB6"/>
<dbReference type="EMBL" id="BQXU01000045">
    <property type="protein sequence ID" value="GKT51172.1"/>
    <property type="molecule type" value="Genomic_DNA"/>
</dbReference>
<dbReference type="InterPro" id="IPR036188">
    <property type="entry name" value="FAD/NAD-bd_sf"/>
</dbReference>
<accession>A0AA37PFB6</accession>
<dbReference type="GO" id="GO:0004497">
    <property type="term" value="F:monooxygenase activity"/>
    <property type="evidence" value="ECO:0007669"/>
    <property type="project" value="UniProtKB-KW"/>
</dbReference>
<dbReference type="InterPro" id="IPR051820">
    <property type="entry name" value="FAD-binding_MO"/>
</dbReference>
<evidence type="ECO:0000313" key="4">
    <source>
        <dbReference type="Proteomes" id="UP001055115"/>
    </source>
</evidence>
<organism evidence="3 4">
    <name type="scientific">Colletotrichum spaethianum</name>
    <dbReference type="NCBI Taxonomy" id="700344"/>
    <lineage>
        <taxon>Eukaryota</taxon>
        <taxon>Fungi</taxon>
        <taxon>Dikarya</taxon>
        <taxon>Ascomycota</taxon>
        <taxon>Pezizomycotina</taxon>
        <taxon>Sordariomycetes</taxon>
        <taxon>Hypocreomycetidae</taxon>
        <taxon>Glomerellales</taxon>
        <taxon>Glomerellaceae</taxon>
        <taxon>Colletotrichum</taxon>
        <taxon>Colletotrichum spaethianum species complex</taxon>
    </lineage>
</organism>
<dbReference type="Proteomes" id="UP001055115">
    <property type="component" value="Unassembled WGS sequence"/>
</dbReference>
<sequence length="212" mass="23519">MKKQLPPDIPLDPHFKPRYNPWEQRLCVCPNSDFYAALRSGKADVVTDVIDTVTSSEIITEGGTVLRPDIVITATGLKIRFGGSISISVDGVPVDPNTKFAYKGCMLQDIPNMAYVFGYSNASWTLGAEAIASYLVRLWRSMDAKRIRSVTPHPEDLDMKPTPVMNLKSTYLQSAKKVFPRFGTGLWAARKNYLVDLWSATVGDVFSGLQVQ</sequence>
<dbReference type="PANTHER" id="PTHR43872">
    <property type="entry name" value="MONOOXYGENASE, PUTATIVE (AFU_ORTHOLOGUE AFUA_8G02570)-RELATED"/>
    <property type="match status" value="1"/>
</dbReference>
<gene>
    <name evidence="3" type="ORF">ColSpa_11353</name>
</gene>
<dbReference type="GeneID" id="73332155"/>
<name>A0AA37PFB6_9PEZI</name>
<dbReference type="RefSeq" id="XP_049133522.1">
    <property type="nucleotide sequence ID" value="XM_049277565.1"/>
</dbReference>
<evidence type="ECO:0000256" key="2">
    <source>
        <dbReference type="ARBA" id="ARBA00023033"/>
    </source>
</evidence>
<evidence type="ECO:0000256" key="1">
    <source>
        <dbReference type="ARBA" id="ARBA00001974"/>
    </source>
</evidence>
<keyword evidence="4" id="KW-1185">Reference proteome</keyword>